<organism evidence="3 5">
    <name type="scientific">Didymodactylos carnosus</name>
    <dbReference type="NCBI Taxonomy" id="1234261"/>
    <lineage>
        <taxon>Eukaryota</taxon>
        <taxon>Metazoa</taxon>
        <taxon>Spiralia</taxon>
        <taxon>Gnathifera</taxon>
        <taxon>Rotifera</taxon>
        <taxon>Eurotatoria</taxon>
        <taxon>Bdelloidea</taxon>
        <taxon>Philodinida</taxon>
        <taxon>Philodinidae</taxon>
        <taxon>Didymodactylos</taxon>
    </lineage>
</organism>
<feature type="region of interest" description="Disordered" evidence="2">
    <location>
        <begin position="1241"/>
        <end position="1265"/>
    </location>
</feature>
<gene>
    <name evidence="3" type="ORF">GPM918_LOCUS11613</name>
    <name evidence="4" type="ORF">SRO942_LOCUS11614</name>
</gene>
<dbReference type="Proteomes" id="UP000681722">
    <property type="component" value="Unassembled WGS sequence"/>
</dbReference>
<keyword evidence="1" id="KW-0175">Coiled coil</keyword>
<evidence type="ECO:0000313" key="5">
    <source>
        <dbReference type="Proteomes" id="UP000663829"/>
    </source>
</evidence>
<keyword evidence="5" id="KW-1185">Reference proteome</keyword>
<dbReference type="EMBL" id="CAJNOQ010002436">
    <property type="protein sequence ID" value="CAF0958204.1"/>
    <property type="molecule type" value="Genomic_DNA"/>
</dbReference>
<dbReference type="OrthoDB" id="10042258at2759"/>
<evidence type="ECO:0000256" key="1">
    <source>
        <dbReference type="SAM" id="Coils"/>
    </source>
</evidence>
<evidence type="ECO:0000313" key="3">
    <source>
        <dbReference type="EMBL" id="CAF0958204.1"/>
    </source>
</evidence>
<sequence length="4177" mass="486329">SMNRRAEYLCIPRQRRDAIWKFWQPNARLEKIYPFVQWKPLVYKKQKRISEKPELWRQQACYKPSKVVSCSRDQLKDACFYTTLFYKCTHNKRISTTRTEDDVKQFRIYVDFAHYDLKHESWKELHKLTDTEQYKTNLIQDEVDSTLTWDNLARTNKQERRTLDDLYLKRREISRLISLSNQKENLFALDKTFYPNRPFSLSRRPRDILHVDFYLPNDFEHAKTDSATFKTFIHRKYLVNYDPHIPFRLREHTLKDIVNSKLTVFYQQQAPNFGLDIEIVGHFILYPNELSKEEIKLFSLSTKYGDIYNGHIIRIKNDKLKEEKLVLLLASARHTDIKLVPPIDLEKIITDAQTFDSDSKNWTTMNIIPSYLNTKVDPYSTIERIVIEKVREKMHANIHYTMEQIRHVEVEIEPFNGNLKAQKQRHIIAHLFTDQTHLCDINLDIERSDYPELFKIEQQINFYFLQSTNEKNELQLLETKLKRLYQLRERIIHNKKEEEGHILKNEKQEQDDNNLNFFELTEKDEYDTMISLKCVIELYSSKMFSAAGRNECMRLAVEHGFDDILDYFDSNEYKAIDDREMKTKQQQLYLEEIRLRLQKCIQQRMEAESVAQILLFGSPVNKKMSVTDCNVTVLDKHKEIFVKQHQTFIETSKIKTMQRKDDSVVFKQKTKGPLAFDRLMMTTDSLTMLTRLKERRRQEEKEHDNDVSLFSSDMTCVKIGKKQVTNKKCLSFDCDNVQTLKTRRCHMSDLSVDHSTPKDSNNSHSNELNSLKTSAKTITTKSQNKSANTESMRQENNLEIMKRKEFKREKHPQTRSMAEHEKNREKRKLDKKRYLLLQCGIKDVQKQRFQNEKAIYQLPKNLFLFQEHRNNVKNVSYNDRTNNAVNQDDTNQFVAVANINALSEDLNLKSGLLIGIESEAIIPGNLRSPRSMRLQSLSQKPSDRYINQTDKLNDDIAEYNRRSLPNGYEKRDSIDQDEQVSSTSDDDLNGSPIDRTPSILSYKSEISASRISLKYSSINSYTSEMALDEENKRTSVKNNTLKSDADEEVIEKDIKEVEEEYENIEDLISIKGEEEELSIGKLEEQRLESVTEINSNDDNKRITKNWSLKQLQVSKTIVDVYNHMPTINREFSEDFEDIRDVETAVDDEEVESSEEIDSEDTEQELQSLYGSLSSALKQVEDIYRSKATRLSLTQELTLIFITFLDIHKDIAYEMASIIIDSRSQLRITKDIHSHTTIKQKYRSKMQSADDLDQDDNKSAPIDDDDEWKNYADNKMRIGGTITTVHALEFSSALLNDLIEESVYNIYFRTKWCHKFDKDIMESYIDNRTIKDFLEKSLAILLIRLNLINLPLLEHIVMIRCLKRYSCTNLYQDIISKEFQAPPISCDPCVWYSTDILIKTICSMKDYILSFLEYDYLSSYVQFEYLLTTYFRKIQIILNINELDQYEEKEEKCLLHVIDVKQAPKFFSEKAFKRFQLGKNSQLHDLEELKDLILLDISKKVIKSRIKVDIPLSEADLISKHNKRVIRPTTSILVERFSRKTQDLSLDQYNFDPSHEEKMSLYSVDDRITPELLGLFGLEVGNVFEQMVKAYGTKDLQEKKRRELYDGKSERDIVRLIIAAIEAVERFDKEHVIGNRKLSTKKIIGDRLTKYFEHSGKFGIRFLDDILNLAKRRSNNRTKYIPMAINMLKNKLNRLGSKDLKKGDVKFMYTLESLLNAIDDERDIINTLLETEAEFQIQIPDPYRYLNVDHLESDTLFRPLVTQDEISLNITNPFSRELEQEYKYKHILEPILEEIGEDFPVSSSELTSFHDLSTFGLSSGQLSTLMTGHISRQHEQLKISMSQIELIGLNQGLSKDQLKMNMRRISQEKTKLPHRFYLTPEQFVLVSVNENIKIQDLTRIPKSQCSFRLNIQQIRCLIKQMNRNLKSNQSTALTIQIDQLIALCAVHQIELNTLLKTYDDERESSDIDINFHFLPEQLAWLMMQNHFDLSELDLIEKNLTSQLLPPVLFRLNKSQFEYLFANQRIGHDEQERSQTNGLTPSQLIALYTLQQPSATEIDTNIFKKSKHFLLTYDQIENLAIIQGMTLEHFKSLRGVKQQLFLSSIQIVQIAIENDISIKQLLSFPLVQRTRVMTHEQLCSIISKNHKPLLIKRQDSINKQRLFLTIEQLLLLATRFHAKADDLMACTVQYNNSEHFQLHSEQLTTLRQHLSNDEIEEAHNKLVSSNLSFPNPSFTLTDEQFGILLFQLPPSAALTKIKITSPTLNISQHTRTSTTFSPKSMKELIQLTNDRLKDSVLKTIQLIHQASNVPLKQVHIESAMEFITEISMNTMDNEKLQGFEMMPAYVIDALKIGEIPIIVYDSIIKKQLTTQMIDEKEYENKNLPHEIVDMIREGELSRTLINALENEKTDRSKIEKIQEKLLSPMLNEEIQNGTVSKQVLDAYKSHSQMELLQKIRRTTEATVEQITNADTDSILTLSKSTIRHIENDQYPQGSTIVKEKSKEMSNFVQLFKTPTLSHRESVIKRKNIIEELRHTLSNIKENKDSLKQEFGIEPIQGSVSIQKITEMYRETGIAKELEIIIGREIDEVDVLNMLSGETEDIVSQTSNESRLMMSQNIAERNERTNYRLNLFHHLITDIELIRLKRQLTTDEYLSVVCEDIEQVEMLTKLKLNINDLRIITMDRFHNVIEHALSTYQLNESEIRTFLNVVDKEHYIEQHLLKRNLSLDEKIELEELSVLPYYQLFEEHFYQVKRDILQGKVIQTLDNFKIIPTHEQLQKVLEQRAEIVDQYDVISALKHVFFPIEKLIERRLTIDEKKSLAANDFSVINKRPKKESSASIIRAKINRDKGEEEQILLINPVIDQIIEKDENLIDNLKKLELHRTAKEEIIDGLIDDKDKLEKSVDKQLDLKSIKDLYGECFEQITRELDRDLTGEEYCNLIQGKFSDIEICLGRLLTANECKMCMSINLADVAALQIKMVKSKDDAIDERENILEHSLNHDDVKRLIDEEQKDPKKLLERALTEKEVNLLVRNTSKKFDQMLGSQTDETQLEKWKSSESITKRNCKESISMFDSQYDIFPNSLGQKLTKEDFLASDKVLSSSLFTDPIPSDQRRLEVNLHTLKQPIYFDLVEIENAIERILTNDELNRFASTRFTQIQKDLKKSLTDVQISKLLKGDIKIIEKTLNRQLTLEEKGPHLIDLDAIEGVLTRELNLHELVRLAGDQFDELRKTLNRPLLRDELRELIKGNQLIIDKVKFIEVILNRPLSSLELLRFAHVRYDLLTELLGTWMTDEMILEASCEIYTRIEKFLGRTLITEELERLKKDKIKIEEKYPNSIDEIEYIIGRPLNEQETRRLAGNKFDQLVKRLGRSLTVEQLRDCLRGNYDETLGAEFEQDKQLKHALKQLKTDEVVEKGKKEDSVERDQVVAKQQEKTDDFKSPKLEDLSKLEQFGLLQDDQTKDRTEKIRLISSDDFQTEKKWTYKRLSDTKGNIDFDQHTMNLLDQLTDVIQNLSKKQQDDLQDIQDRLHRSLIPLELLGALNNDYSLIEEHENRKLTDDEKLAIRRLISPVLNKKKADGKSVVGEKSVEVIIPRVVSQISSREHVEPFISIKEAIGDTSSYLSGTSYRSDMKQITPVLIDHPSTASTHQPTVLKKSAKDRTKRNENVHSGWSVLKAADIADRGVPERYATNKAKQYATLVYSGGDIPKKLLKMPALKEIKMYISELIRSQQESQATHLIIPSKPYFEKETVMYDEYENEIIEIYEEDDEICDSPETLQWYNECLERNIRIHAQIPLGITNSVIFCHTGRHGIINPSKRSIPFSGQPSTKENIHGFSGSSLSLKGELIENEKDVFLQLNGKNDVNVVDYGIQVKELPRTTITELILATVTRSNTGDLLEVLDDLFSEDNLLRYQITEAHWQEIFLILLNTYLQSQLTNRKEIFQRLTNKLNELKKKNIGKLSILQESAVESIVPRKSMASRINVDNRVKYLREGEVDDDYVGSRTSNLLEKSSILYQSPASYTSPSPSQNYSASSTLMQKVHLSQISHRPIKVQPVTTTSDSSSSSSLTNSQTNLHKELSTNNMTITYSTEQKTYNSSTVAAKKIKLNSGPKKYKIMMLKSDHTLETYPDSSPKKHEITNTAVNKTKKLYLKLALRLIPIDITTNSIECPLQNNNNVRFYHF</sequence>
<feature type="compositionally biased region" description="Basic and acidic residues" evidence="2">
    <location>
        <begin position="800"/>
        <end position="827"/>
    </location>
</feature>
<proteinExistence type="predicted"/>
<accession>A0A814DT68</accession>
<comment type="caution">
    <text evidence="3">The sequence shown here is derived from an EMBL/GenBank/DDBJ whole genome shotgun (WGS) entry which is preliminary data.</text>
</comment>
<feature type="coiled-coil region" evidence="1">
    <location>
        <begin position="1047"/>
        <end position="1074"/>
    </location>
</feature>
<feature type="region of interest" description="Disordered" evidence="2">
    <location>
        <begin position="932"/>
        <end position="997"/>
    </location>
</feature>
<dbReference type="EMBL" id="CAJOBC010002436">
    <property type="protein sequence ID" value="CAF3733080.1"/>
    <property type="molecule type" value="Genomic_DNA"/>
</dbReference>
<feature type="compositionally biased region" description="Low complexity" evidence="2">
    <location>
        <begin position="4052"/>
        <end position="4068"/>
    </location>
</feature>
<feature type="region of interest" description="Disordered" evidence="2">
    <location>
        <begin position="751"/>
        <end position="827"/>
    </location>
</feature>
<dbReference type="Proteomes" id="UP000663829">
    <property type="component" value="Unassembled WGS sequence"/>
</dbReference>
<protein>
    <submittedName>
        <fullName evidence="3">Uncharacterized protein</fullName>
    </submittedName>
</protein>
<evidence type="ECO:0000256" key="2">
    <source>
        <dbReference type="SAM" id="MobiDB-lite"/>
    </source>
</evidence>
<reference evidence="3" key="1">
    <citation type="submission" date="2021-02" db="EMBL/GenBank/DDBJ databases">
        <authorList>
            <person name="Nowell W R."/>
        </authorList>
    </citation>
    <scope>NUCLEOTIDE SEQUENCE</scope>
</reference>
<feature type="compositionally biased region" description="Polar residues" evidence="2">
    <location>
        <begin position="772"/>
        <end position="797"/>
    </location>
</feature>
<feature type="compositionally biased region" description="Polar residues" evidence="2">
    <location>
        <begin position="933"/>
        <end position="950"/>
    </location>
</feature>
<feature type="region of interest" description="Disordered" evidence="2">
    <location>
        <begin position="4043"/>
        <end position="4075"/>
    </location>
</feature>
<feature type="non-terminal residue" evidence="3">
    <location>
        <position position="1"/>
    </location>
</feature>
<feature type="region of interest" description="Disordered" evidence="2">
    <location>
        <begin position="3411"/>
        <end position="3432"/>
    </location>
</feature>
<feature type="compositionally biased region" description="Basic and acidic residues" evidence="2">
    <location>
        <begin position="951"/>
        <end position="961"/>
    </location>
</feature>
<name>A0A814DT68_9BILA</name>
<feature type="compositionally biased region" description="Low complexity" evidence="2">
    <location>
        <begin position="760"/>
        <end position="771"/>
    </location>
</feature>
<evidence type="ECO:0000313" key="4">
    <source>
        <dbReference type="EMBL" id="CAF3733080.1"/>
    </source>
</evidence>